<protein>
    <submittedName>
        <fullName evidence="1">Uncharacterized protein</fullName>
    </submittedName>
</protein>
<dbReference type="KEGG" id="abas:ACPOL_2766"/>
<gene>
    <name evidence="1" type="ORF">ACPOL_2766</name>
</gene>
<dbReference type="AlphaFoldDB" id="A0A2Z5G017"/>
<evidence type="ECO:0000313" key="1">
    <source>
        <dbReference type="EMBL" id="AXC12077.1"/>
    </source>
</evidence>
<dbReference type="EMBL" id="CP030840">
    <property type="protein sequence ID" value="AXC12077.1"/>
    <property type="molecule type" value="Genomic_DNA"/>
</dbReference>
<evidence type="ECO:0000313" key="2">
    <source>
        <dbReference type="Proteomes" id="UP000253606"/>
    </source>
</evidence>
<name>A0A2Z5G017_9BACT</name>
<dbReference type="Proteomes" id="UP000253606">
    <property type="component" value="Chromosome"/>
</dbReference>
<accession>A0A2Z5G017</accession>
<sequence length="107" mass="12131">MALEGSESTFAIRISSAASTWGSFVVVELVTQAEPRDQSFTINLAHLYAISYYPQPNPNHGWRSITVKLNGKDMRKYHIRTRDGYRLQQIKSDEEDVAHTLTSNTTN</sequence>
<keyword evidence="2" id="KW-1185">Reference proteome</keyword>
<proteinExistence type="predicted"/>
<organism evidence="1 2">
    <name type="scientific">Acidisarcina polymorpha</name>
    <dbReference type="NCBI Taxonomy" id="2211140"/>
    <lineage>
        <taxon>Bacteria</taxon>
        <taxon>Pseudomonadati</taxon>
        <taxon>Acidobacteriota</taxon>
        <taxon>Terriglobia</taxon>
        <taxon>Terriglobales</taxon>
        <taxon>Acidobacteriaceae</taxon>
        <taxon>Acidisarcina</taxon>
    </lineage>
</organism>
<reference evidence="1 2" key="1">
    <citation type="journal article" date="2018" name="Front. Microbiol.">
        <title>Hydrolytic Capabilities as a Key to Environmental Success: Chitinolytic and Cellulolytic Acidobacteria From Acidic Sub-arctic Soils and Boreal Peatlands.</title>
        <authorList>
            <person name="Belova S.E."/>
            <person name="Ravin N.V."/>
            <person name="Pankratov T.A."/>
            <person name="Rakitin A.L."/>
            <person name="Ivanova A.A."/>
            <person name="Beletsky A.V."/>
            <person name="Mardanov A.V."/>
            <person name="Sinninghe Damste J.S."/>
            <person name="Dedysh S.N."/>
        </authorList>
    </citation>
    <scope>NUCLEOTIDE SEQUENCE [LARGE SCALE GENOMIC DNA]</scope>
    <source>
        <strain evidence="1 2">SBC82</strain>
    </source>
</reference>